<feature type="non-terminal residue" evidence="2">
    <location>
        <position position="261"/>
    </location>
</feature>
<evidence type="ECO:0000313" key="2">
    <source>
        <dbReference type="EMBL" id="SVC79993.1"/>
    </source>
</evidence>
<proteinExistence type="predicted"/>
<feature type="domain" description="GmrSD restriction endonucleases N-terminal" evidence="1">
    <location>
        <begin position="12"/>
        <end position="212"/>
    </location>
</feature>
<evidence type="ECO:0000259" key="1">
    <source>
        <dbReference type="Pfam" id="PF03235"/>
    </source>
</evidence>
<dbReference type="AlphaFoldDB" id="A0A382Q308"/>
<name>A0A382Q308_9ZZZZ</name>
<dbReference type="InterPro" id="IPR004919">
    <property type="entry name" value="GmrSD_N"/>
</dbReference>
<dbReference type="Pfam" id="PF03235">
    <property type="entry name" value="GmrSD_N"/>
    <property type="match status" value="1"/>
</dbReference>
<organism evidence="2">
    <name type="scientific">marine metagenome</name>
    <dbReference type="NCBI Taxonomy" id="408172"/>
    <lineage>
        <taxon>unclassified sequences</taxon>
        <taxon>metagenomes</taxon>
        <taxon>ecological metagenomes</taxon>
    </lineage>
</organism>
<sequence>MKISTALDYIDSRQLALPEFQRGYVWNRNQVRSLMQSLYRGDPVGTLLIWTTEADAEHMRGDEESGGTVKLLLDGQQRITSLYGIARGQEPPFFQGNASSFTDLYFNVDTEVFEFYGPVKMKGDPTWVPVTRIFKDRLADVVKEIHSGEIDPTLGFTHMERLTAIRAILDREIHVDDITGKERTVDEVVEIFNRINSGGTKLSAGDLALARICADWPQARETLMKIRSEWSEHGYDFSLDWLLRCVTAVGTNQAKFPKLRD</sequence>
<protein>
    <recommendedName>
        <fullName evidence="1">GmrSD restriction endonucleases N-terminal domain-containing protein</fullName>
    </recommendedName>
</protein>
<accession>A0A382Q308</accession>
<dbReference type="EMBL" id="UINC01111634">
    <property type="protein sequence ID" value="SVC79993.1"/>
    <property type="molecule type" value="Genomic_DNA"/>
</dbReference>
<gene>
    <name evidence="2" type="ORF">METZ01_LOCUS332847</name>
</gene>
<dbReference type="PANTHER" id="PTHR37292:SF2">
    <property type="entry name" value="DUF262 DOMAIN-CONTAINING PROTEIN"/>
    <property type="match status" value="1"/>
</dbReference>
<dbReference type="PANTHER" id="PTHR37292">
    <property type="entry name" value="VNG6097C"/>
    <property type="match status" value="1"/>
</dbReference>
<reference evidence="2" key="1">
    <citation type="submission" date="2018-05" db="EMBL/GenBank/DDBJ databases">
        <authorList>
            <person name="Lanie J.A."/>
            <person name="Ng W.-L."/>
            <person name="Kazmierczak K.M."/>
            <person name="Andrzejewski T.M."/>
            <person name="Davidsen T.M."/>
            <person name="Wayne K.J."/>
            <person name="Tettelin H."/>
            <person name="Glass J.I."/>
            <person name="Rusch D."/>
            <person name="Podicherti R."/>
            <person name="Tsui H.-C.T."/>
            <person name="Winkler M.E."/>
        </authorList>
    </citation>
    <scope>NUCLEOTIDE SEQUENCE</scope>
</reference>